<name>A0AAJ1M9Y7_LIMMU</name>
<evidence type="ECO:0000313" key="1">
    <source>
        <dbReference type="EMBL" id="MDC2828434.1"/>
    </source>
</evidence>
<gene>
    <name evidence="1" type="ORF">PO158_09095</name>
</gene>
<evidence type="ECO:0000313" key="2">
    <source>
        <dbReference type="Proteomes" id="UP001218021"/>
    </source>
</evidence>
<proteinExistence type="predicted"/>
<dbReference type="RefSeq" id="WP_272207384.1">
    <property type="nucleotide sequence ID" value="NZ_JAQONC010000001.1"/>
</dbReference>
<accession>A0AAJ1M9Y7</accession>
<comment type="caution">
    <text evidence="1">The sequence shown here is derived from an EMBL/GenBank/DDBJ whole genome shotgun (WGS) entry which is preliminary data.</text>
</comment>
<reference evidence="1" key="1">
    <citation type="submission" date="2023-01" db="EMBL/GenBank/DDBJ databases">
        <title>Genome analysis of 13 Lactobacillus isolated from gut of wild boar.</title>
        <authorList>
            <person name="Papp P."/>
            <person name="Libisch B."/>
            <person name="Nagy T."/>
            <person name="Olasz F."/>
        </authorList>
    </citation>
    <scope>NUCLEOTIDE SEQUENCE</scope>
    <source>
        <strain evidence="1">F108</strain>
    </source>
</reference>
<sequence length="80" mass="9496">METVTKRELSARRRLIAKYADRLPDIEFNMIDDTSYRFNPKRHPWQAPRGCLNLENYDTKAELESALNHIFWKTLNSAAR</sequence>
<dbReference type="AlphaFoldDB" id="A0AAJ1M9Y7"/>
<dbReference type="Proteomes" id="UP001218021">
    <property type="component" value="Unassembled WGS sequence"/>
</dbReference>
<protein>
    <submittedName>
        <fullName evidence="1">Uncharacterized protein</fullName>
    </submittedName>
</protein>
<organism evidence="1 2">
    <name type="scientific">Limosilactobacillus mucosae</name>
    <name type="common">Lactobacillus mucosae</name>
    <dbReference type="NCBI Taxonomy" id="97478"/>
    <lineage>
        <taxon>Bacteria</taxon>
        <taxon>Bacillati</taxon>
        <taxon>Bacillota</taxon>
        <taxon>Bacilli</taxon>
        <taxon>Lactobacillales</taxon>
        <taxon>Lactobacillaceae</taxon>
        <taxon>Limosilactobacillus</taxon>
    </lineage>
</organism>
<dbReference type="EMBL" id="JAQOND010000032">
    <property type="protein sequence ID" value="MDC2828434.1"/>
    <property type="molecule type" value="Genomic_DNA"/>
</dbReference>